<proteinExistence type="predicted"/>
<dbReference type="RefSeq" id="WP_085828734.1">
    <property type="nucleotide sequence ID" value="NZ_FWFJ01000077.1"/>
</dbReference>
<dbReference type="Proteomes" id="UP000194012">
    <property type="component" value="Unassembled WGS sequence"/>
</dbReference>
<evidence type="ECO:0000313" key="1">
    <source>
        <dbReference type="EMBL" id="SLN76102.1"/>
    </source>
</evidence>
<evidence type="ECO:0000313" key="2">
    <source>
        <dbReference type="Proteomes" id="UP000194012"/>
    </source>
</evidence>
<gene>
    <name evidence="1" type="ORF">ROG8370_03847</name>
</gene>
<dbReference type="OrthoDB" id="7857877at2"/>
<keyword evidence="2" id="KW-1185">Reference proteome</keyword>
<name>A0A1X7AD84_9RHOB</name>
<protein>
    <recommendedName>
        <fullName evidence="3">Roadblock/LC7 domain protein</fullName>
    </recommendedName>
</protein>
<reference evidence="2" key="1">
    <citation type="submission" date="2017-03" db="EMBL/GenBank/DDBJ databases">
        <authorList>
            <person name="Rodrigo-Torres L."/>
            <person name="Arahal R.D."/>
            <person name="Lucena T."/>
        </authorList>
    </citation>
    <scope>NUCLEOTIDE SEQUENCE [LARGE SCALE GENOMIC DNA]</scope>
    <source>
        <strain evidence="2">CECT 8370</strain>
    </source>
</reference>
<sequence length="128" mass="13879">MNIAERLESVRQEFPECKTIAYADISTNMILSTSAETELRQEHLNSLCKTAVEMLGGPLSPPLRSLLGSDHGEGIFKVIIIEPSEVGIFLKSMTSPTDALCCVCSASINLGPFITGARHQLDEIGQDE</sequence>
<organism evidence="1 2">
    <name type="scientific">Roseovarius gaetbuli</name>
    <dbReference type="NCBI Taxonomy" id="1356575"/>
    <lineage>
        <taxon>Bacteria</taxon>
        <taxon>Pseudomonadati</taxon>
        <taxon>Pseudomonadota</taxon>
        <taxon>Alphaproteobacteria</taxon>
        <taxon>Rhodobacterales</taxon>
        <taxon>Roseobacteraceae</taxon>
        <taxon>Roseovarius</taxon>
    </lineage>
</organism>
<dbReference type="EMBL" id="FWFJ01000077">
    <property type="protein sequence ID" value="SLN76102.1"/>
    <property type="molecule type" value="Genomic_DNA"/>
</dbReference>
<evidence type="ECO:0008006" key="3">
    <source>
        <dbReference type="Google" id="ProtNLM"/>
    </source>
</evidence>
<dbReference type="AlphaFoldDB" id="A0A1X7AD84"/>
<accession>A0A1X7AD84</accession>